<dbReference type="GO" id="GO:0016787">
    <property type="term" value="F:hydrolase activity"/>
    <property type="evidence" value="ECO:0007669"/>
    <property type="project" value="UniProtKB-KW"/>
</dbReference>
<dbReference type="Proteomes" id="UP000273044">
    <property type="component" value="Chromosome"/>
</dbReference>
<comment type="function">
    <text evidence="6">The RuvA-RuvB-RuvC complex processes Holliday junction (HJ) DNA during genetic recombination and DNA repair, while the RuvA-RuvB complex plays an important role in the rescue of blocked DNA replication forks via replication fork reversal (RFR). RuvA specifically binds to HJ cruciform DNA, conferring on it an open structure. The RuvB hexamer acts as an ATP-dependent pump, pulling dsDNA into and through the RuvAB complex. HJ branch migration allows RuvC to scan DNA until it finds its consensus sequence, where it cleaves and resolves the cruciform DNA.</text>
</comment>
<dbReference type="GO" id="GO:0005524">
    <property type="term" value="F:ATP binding"/>
    <property type="evidence" value="ECO:0007669"/>
    <property type="project" value="InterPro"/>
</dbReference>
<dbReference type="OMA" id="ECAGVGY"/>
<dbReference type="InterPro" id="IPR011114">
    <property type="entry name" value="RuvA_C"/>
</dbReference>
<dbReference type="InterPro" id="IPR012340">
    <property type="entry name" value="NA-bd_OB-fold"/>
</dbReference>
<dbReference type="Pfam" id="PF01330">
    <property type="entry name" value="RuvA_N"/>
    <property type="match status" value="1"/>
</dbReference>
<keyword evidence="2 6" id="KW-0227">DNA damage</keyword>
<dbReference type="InterPro" id="IPR000085">
    <property type="entry name" value="RuvA"/>
</dbReference>
<dbReference type="GO" id="GO:0009379">
    <property type="term" value="C:Holliday junction helicase complex"/>
    <property type="evidence" value="ECO:0007669"/>
    <property type="project" value="InterPro"/>
</dbReference>
<dbReference type="RefSeq" id="WP_014846672.1">
    <property type="nucleotide sequence ID" value="NZ_CAJZDL010000069.1"/>
</dbReference>
<dbReference type="SUPFAM" id="SSF47781">
    <property type="entry name" value="RuvA domain 2-like"/>
    <property type="match status" value="1"/>
</dbReference>
<dbReference type="SUPFAM" id="SSF50249">
    <property type="entry name" value="Nucleic acid-binding proteins"/>
    <property type="match status" value="1"/>
</dbReference>
<dbReference type="GO" id="GO:0000400">
    <property type="term" value="F:four-way junction DNA binding"/>
    <property type="evidence" value="ECO:0007669"/>
    <property type="project" value="UniProtKB-UniRule"/>
</dbReference>
<feature type="region of interest" description="Domain II" evidence="6">
    <location>
        <begin position="64"/>
        <end position="141"/>
    </location>
</feature>
<comment type="subcellular location">
    <subcellularLocation>
        <location evidence="6">Cytoplasm</location>
    </subcellularLocation>
</comment>
<dbReference type="NCBIfam" id="TIGR00084">
    <property type="entry name" value="ruvA"/>
    <property type="match status" value="1"/>
</dbReference>
<comment type="domain">
    <text evidence="6">Has three domains with a flexible linker between the domains II and III and assumes an 'L' shape. Domain III is highly mobile and contacts RuvB.</text>
</comment>
<feature type="region of interest" description="Domain III" evidence="6">
    <location>
        <begin position="150"/>
        <end position="203"/>
    </location>
</feature>
<sequence>MISQLTGTVTAAGAAWFVIDVGGVGFRGHCTPATAAALRPGETRTIHTSLVVREESLTLFGFGSDAEREAFELVQSASGVGPKVALAICSVLSPSDLRRAILAEDLRALCRVPGIGNKSAQKLVLELKDKAGLLALGDAEPVEAVSAGAANELWREQVMEGLQGLGWSAKEAGVACDAVADLAAGGAGVAQLMRAALGTLAKR</sequence>
<keyword evidence="1 6" id="KW-0963">Cytoplasm</keyword>
<reference evidence="9 10" key="1">
    <citation type="submission" date="2018-12" db="EMBL/GenBank/DDBJ databases">
        <authorList>
            <consortium name="Pathogen Informatics"/>
        </authorList>
    </citation>
    <scope>NUCLEOTIDE SEQUENCE [LARGE SCALE GENOMIC DNA]</scope>
    <source>
        <strain evidence="9 10">NCTC12967</strain>
    </source>
</reference>
<dbReference type="GO" id="GO:0048476">
    <property type="term" value="C:Holliday junction resolvase complex"/>
    <property type="evidence" value="ECO:0007669"/>
    <property type="project" value="UniProtKB-UniRule"/>
</dbReference>
<dbReference type="GeneID" id="64407077"/>
<evidence type="ECO:0000256" key="5">
    <source>
        <dbReference type="ARBA" id="ARBA00023204"/>
    </source>
</evidence>
<dbReference type="Gene3D" id="1.10.8.10">
    <property type="entry name" value="DNA helicase RuvA subunit, C-terminal domain"/>
    <property type="match status" value="1"/>
</dbReference>
<evidence type="ECO:0000256" key="2">
    <source>
        <dbReference type="ARBA" id="ARBA00022763"/>
    </source>
</evidence>
<keyword evidence="9" id="KW-0547">Nucleotide-binding</keyword>
<keyword evidence="3 6" id="KW-0238">DNA-binding</keyword>
<dbReference type="Pfam" id="PF14520">
    <property type="entry name" value="HHH_5"/>
    <property type="match status" value="1"/>
</dbReference>
<dbReference type="EMBL" id="LR134406">
    <property type="protein sequence ID" value="VEH70315.1"/>
    <property type="molecule type" value="Genomic_DNA"/>
</dbReference>
<evidence type="ECO:0000256" key="1">
    <source>
        <dbReference type="ARBA" id="ARBA00022490"/>
    </source>
</evidence>
<evidence type="ECO:0000313" key="9">
    <source>
        <dbReference type="EMBL" id="VEH70315.1"/>
    </source>
</evidence>
<dbReference type="InterPro" id="IPR036267">
    <property type="entry name" value="RuvA_C_sf"/>
</dbReference>
<organism evidence="9 10">
    <name type="scientific">Arachnia propionica</name>
    <dbReference type="NCBI Taxonomy" id="1750"/>
    <lineage>
        <taxon>Bacteria</taxon>
        <taxon>Bacillati</taxon>
        <taxon>Actinomycetota</taxon>
        <taxon>Actinomycetes</taxon>
        <taxon>Propionibacteriales</taxon>
        <taxon>Propionibacteriaceae</taxon>
        <taxon>Arachnia</taxon>
    </lineage>
</organism>
<dbReference type="EMBL" id="CP072385">
    <property type="protein sequence ID" value="QUC12512.1"/>
    <property type="molecule type" value="Genomic_DNA"/>
</dbReference>
<evidence type="ECO:0000259" key="7">
    <source>
        <dbReference type="SMART" id="SM00278"/>
    </source>
</evidence>
<dbReference type="Pfam" id="PF07499">
    <property type="entry name" value="RuvA_C"/>
    <property type="match status" value="1"/>
</dbReference>
<dbReference type="OrthoDB" id="5293449at2"/>
<keyword evidence="9" id="KW-0378">Hydrolase</keyword>
<dbReference type="InterPro" id="IPR003583">
    <property type="entry name" value="Hlx-hairpin-Hlx_DNA-bd_motif"/>
</dbReference>
<evidence type="ECO:0000313" key="10">
    <source>
        <dbReference type="Proteomes" id="UP000273044"/>
    </source>
</evidence>
<dbReference type="GO" id="GO:0006281">
    <property type="term" value="P:DNA repair"/>
    <property type="evidence" value="ECO:0007669"/>
    <property type="project" value="UniProtKB-UniRule"/>
</dbReference>
<protein>
    <recommendedName>
        <fullName evidence="6">Holliday junction branch migration complex subunit RuvA</fullName>
    </recommendedName>
</protein>
<dbReference type="GO" id="GO:0006310">
    <property type="term" value="P:DNA recombination"/>
    <property type="evidence" value="ECO:0007669"/>
    <property type="project" value="UniProtKB-UniRule"/>
</dbReference>
<dbReference type="InterPro" id="IPR013849">
    <property type="entry name" value="DNA_helicase_Holl-junc_RuvA_I"/>
</dbReference>
<dbReference type="AlphaFoldDB" id="A0A3N4D7H4"/>
<dbReference type="HAMAP" id="MF_00031">
    <property type="entry name" value="DNA_HJ_migration_RuvA"/>
    <property type="match status" value="1"/>
</dbReference>
<name>A0A3N4D7H4_9ACTN</name>
<dbReference type="Proteomes" id="UP000677180">
    <property type="component" value="Chromosome"/>
</dbReference>
<reference evidence="8" key="2">
    <citation type="submission" date="2021-03" db="EMBL/GenBank/DDBJ databases">
        <title>Human Oral Microbial Genomes.</title>
        <authorList>
            <person name="Johnston C.D."/>
            <person name="Chen T."/>
            <person name="Dewhirst F.E."/>
        </authorList>
    </citation>
    <scope>NUCLEOTIDE SEQUENCE</scope>
    <source>
        <strain evidence="8">F0714</strain>
    </source>
</reference>
<dbReference type="InterPro" id="IPR010994">
    <property type="entry name" value="RuvA_2-like"/>
</dbReference>
<comment type="caution">
    <text evidence="6">Lacks conserved residue(s) required for the propagation of feature annotation.</text>
</comment>
<dbReference type="GO" id="GO:0009378">
    <property type="term" value="F:four-way junction helicase activity"/>
    <property type="evidence" value="ECO:0007669"/>
    <property type="project" value="InterPro"/>
</dbReference>
<dbReference type="CDD" id="cd14332">
    <property type="entry name" value="UBA_RuvA_C"/>
    <property type="match status" value="1"/>
</dbReference>
<dbReference type="SMART" id="SM00278">
    <property type="entry name" value="HhH1"/>
    <property type="match status" value="2"/>
</dbReference>
<dbReference type="GO" id="GO:0005737">
    <property type="term" value="C:cytoplasm"/>
    <property type="evidence" value="ECO:0007669"/>
    <property type="project" value="UniProtKB-SubCell"/>
</dbReference>
<comment type="subunit">
    <text evidence="6">Homotetramer. Forms an RuvA(8)-RuvB(12)-Holliday junction (HJ) complex. HJ DNA is sandwiched between 2 RuvA tetramers; dsDNA enters through RuvA and exits via RuvB. An RuvB hexamer assembles on each DNA strand where it exits the tetramer. Each RuvB hexamer is contacted by two RuvA subunits (via domain III) on 2 adjacent RuvB subunits; this complex drives branch migration. In the full resolvosome a probable DNA-RuvA(4)-RuvB(12)-RuvC(2) complex forms which resolves the HJ.</text>
</comment>
<evidence type="ECO:0000256" key="3">
    <source>
        <dbReference type="ARBA" id="ARBA00023125"/>
    </source>
</evidence>
<evidence type="ECO:0000313" key="8">
    <source>
        <dbReference type="EMBL" id="QUC12512.1"/>
    </source>
</evidence>
<dbReference type="SUPFAM" id="SSF46929">
    <property type="entry name" value="DNA helicase RuvA subunit, C-terminal domain"/>
    <property type="match status" value="1"/>
</dbReference>
<comment type="similarity">
    <text evidence="6">Belongs to the RuvA family.</text>
</comment>
<keyword evidence="9" id="KW-0067">ATP-binding</keyword>
<evidence type="ECO:0000256" key="4">
    <source>
        <dbReference type="ARBA" id="ARBA00023172"/>
    </source>
</evidence>
<proteinExistence type="inferred from homology"/>
<feature type="domain" description="Helix-hairpin-helix DNA-binding motif class 1" evidence="7">
    <location>
        <begin position="72"/>
        <end position="91"/>
    </location>
</feature>
<gene>
    <name evidence="6 9" type="primary">ruvA</name>
    <name evidence="8" type="ORF">J5A53_07590</name>
    <name evidence="9" type="ORF">NCTC12967_01610</name>
</gene>
<keyword evidence="5 6" id="KW-0234">DNA repair</keyword>
<keyword evidence="9" id="KW-0347">Helicase</keyword>
<accession>A0A3N4D7H4</accession>
<dbReference type="Gene3D" id="1.10.150.20">
    <property type="entry name" value="5' to 3' exonuclease, C-terminal subdomain"/>
    <property type="match status" value="1"/>
</dbReference>
<dbReference type="Gene3D" id="2.40.50.140">
    <property type="entry name" value="Nucleic acid-binding proteins"/>
    <property type="match status" value="1"/>
</dbReference>
<feature type="domain" description="Helix-hairpin-helix DNA-binding motif class 1" evidence="7">
    <location>
        <begin position="107"/>
        <end position="126"/>
    </location>
</feature>
<keyword evidence="4 6" id="KW-0233">DNA recombination</keyword>
<keyword evidence="10" id="KW-1185">Reference proteome</keyword>
<evidence type="ECO:0000256" key="6">
    <source>
        <dbReference type="HAMAP-Rule" id="MF_00031"/>
    </source>
</evidence>